<evidence type="ECO:0000313" key="1">
    <source>
        <dbReference type="EMBL" id="EFA4420130.1"/>
    </source>
</evidence>
<organism evidence="1 2">
    <name type="scientific">Escherichia coli</name>
    <dbReference type="NCBI Taxonomy" id="562"/>
    <lineage>
        <taxon>Bacteria</taxon>
        <taxon>Pseudomonadati</taxon>
        <taxon>Pseudomonadota</taxon>
        <taxon>Gammaproteobacteria</taxon>
        <taxon>Enterobacterales</taxon>
        <taxon>Enterobacteriaceae</taxon>
        <taxon>Escherichia</taxon>
    </lineage>
</organism>
<proteinExistence type="predicted"/>
<name>A0A2D0GJC8_ECOLX</name>
<dbReference type="EMBL" id="AASATZ010000036">
    <property type="protein sequence ID" value="EFA4420130.1"/>
    <property type="molecule type" value="Genomic_DNA"/>
</dbReference>
<dbReference type="AlphaFoldDB" id="A0A2D0GJC8"/>
<protein>
    <submittedName>
        <fullName evidence="1">Uncharacterized protein</fullName>
    </submittedName>
</protein>
<reference evidence="1 2" key="1">
    <citation type="submission" date="2019-03" db="EMBL/GenBank/DDBJ databases">
        <authorList>
            <consortium name="GenomeTrakr network: Whole genome sequencing for foodborne pathogen traceback"/>
        </authorList>
    </citation>
    <scope>NUCLEOTIDE SEQUENCE [LARGE SCALE GENOMIC DNA]</scope>
    <source>
        <strain evidence="1 2">PSU-1190</strain>
    </source>
</reference>
<comment type="caution">
    <text evidence="1">The sequence shown here is derived from an EMBL/GenBank/DDBJ whole genome shotgun (WGS) entry which is preliminary data.</text>
</comment>
<evidence type="ECO:0000313" key="2">
    <source>
        <dbReference type="Proteomes" id="UP000591371"/>
    </source>
</evidence>
<dbReference type="Proteomes" id="UP000591371">
    <property type="component" value="Unassembled WGS sequence"/>
</dbReference>
<sequence length="119" mass="13977">MWHNGLPRTVIINNMDVVIRKLIMEISISLDVLFEALMILGHGRVWMQEMEFENLPGYSCYRELRTWDNRIVAWWSDADDTWYLCVEVDVITAVPSHIPNKKGELSEEVCFQLMALGRY</sequence>
<accession>A0A2D0GJC8</accession>
<gene>
    <name evidence="1" type="ORF">D3G36_20130</name>
</gene>